<name>A0A1W1WUQ4_9BACT</name>
<dbReference type="EMBL" id="FWWZ01000001">
    <property type="protein sequence ID" value="SMC10051.1"/>
    <property type="molecule type" value="Genomic_DNA"/>
</dbReference>
<organism evidence="2 3">
    <name type="scientific">Nitratiruptor tergarcus DSM 16512</name>
    <dbReference type="NCBI Taxonomy" id="1069081"/>
    <lineage>
        <taxon>Bacteria</taxon>
        <taxon>Pseudomonadati</taxon>
        <taxon>Campylobacterota</taxon>
        <taxon>Epsilonproteobacteria</taxon>
        <taxon>Nautiliales</taxon>
        <taxon>Nitratiruptoraceae</taxon>
        <taxon>Nitratiruptor</taxon>
    </lineage>
</organism>
<reference evidence="3" key="1">
    <citation type="submission" date="2017-04" db="EMBL/GenBank/DDBJ databases">
        <authorList>
            <person name="Varghese N."/>
            <person name="Submissions S."/>
        </authorList>
    </citation>
    <scope>NUCLEOTIDE SEQUENCE [LARGE SCALE GENOMIC DNA]</scope>
    <source>
        <strain evidence="3">DSM 16512</strain>
    </source>
</reference>
<comment type="similarity">
    <text evidence="1">Belongs to the phD/YefM antitoxin family.</text>
</comment>
<sequence length="83" mass="9552">MITANELKVKGIKAIESELQAKDEAVITFRGKPKYIVVDFERYKQMRAAELDAAYQELIEKRKAGKVHVSNADELMKRIENEL</sequence>
<gene>
    <name evidence="2" type="ORF">SAMN05660197_1882</name>
</gene>
<dbReference type="SUPFAM" id="SSF143120">
    <property type="entry name" value="YefM-like"/>
    <property type="match status" value="1"/>
</dbReference>
<keyword evidence="3" id="KW-1185">Reference proteome</keyword>
<protein>
    <recommendedName>
        <fullName evidence="4">Antitoxin</fullName>
    </recommendedName>
</protein>
<accession>A0A1W1WUQ4</accession>
<evidence type="ECO:0000313" key="3">
    <source>
        <dbReference type="Proteomes" id="UP000192602"/>
    </source>
</evidence>
<proteinExistence type="inferred from homology"/>
<dbReference type="OrthoDB" id="9814740at2"/>
<dbReference type="STRING" id="1069081.SAMN05660197_1882"/>
<dbReference type="Proteomes" id="UP000192602">
    <property type="component" value="Unassembled WGS sequence"/>
</dbReference>
<dbReference type="RefSeq" id="WP_084276428.1">
    <property type="nucleotide sequence ID" value="NZ_AP026671.1"/>
</dbReference>
<evidence type="ECO:0008006" key="4">
    <source>
        <dbReference type="Google" id="ProtNLM"/>
    </source>
</evidence>
<evidence type="ECO:0000313" key="2">
    <source>
        <dbReference type="EMBL" id="SMC10051.1"/>
    </source>
</evidence>
<dbReference type="InterPro" id="IPR036165">
    <property type="entry name" value="YefM-like_sf"/>
</dbReference>
<dbReference type="AlphaFoldDB" id="A0A1W1WUQ4"/>
<evidence type="ECO:0000256" key="1">
    <source>
        <dbReference type="ARBA" id="ARBA00009981"/>
    </source>
</evidence>